<dbReference type="EMBL" id="FXAK01000007">
    <property type="protein sequence ID" value="SMF63142.1"/>
    <property type="molecule type" value="Genomic_DNA"/>
</dbReference>
<keyword evidence="2" id="KW-0418">Kinase</keyword>
<dbReference type="PANTHER" id="PTHR30305">
    <property type="entry name" value="PROTEIN YJDM-RELATED"/>
    <property type="match status" value="1"/>
</dbReference>
<dbReference type="Pfam" id="PF07475">
    <property type="entry name" value="Hpr_kinase_C"/>
    <property type="match status" value="1"/>
</dbReference>
<evidence type="ECO:0000259" key="1">
    <source>
        <dbReference type="Pfam" id="PF07475"/>
    </source>
</evidence>
<dbReference type="GO" id="GO:0000155">
    <property type="term" value="F:phosphorelay sensor kinase activity"/>
    <property type="evidence" value="ECO:0007669"/>
    <property type="project" value="InterPro"/>
</dbReference>
<reference evidence="2 3" key="1">
    <citation type="submission" date="2017-04" db="EMBL/GenBank/DDBJ databases">
        <authorList>
            <person name="Afonso C.L."/>
            <person name="Miller P.J."/>
            <person name="Scott M.A."/>
            <person name="Spackman E."/>
            <person name="Goraichik I."/>
            <person name="Dimitrov K.M."/>
            <person name="Suarez D.L."/>
            <person name="Swayne D.E."/>
        </authorList>
    </citation>
    <scope>NUCLEOTIDE SEQUENCE [LARGE SCALE GENOMIC DNA]</scope>
    <source>
        <strain evidence="2 3">A2P</strain>
    </source>
</reference>
<sequence length="189" mass="19342">MGEPGQVSPPDIMGHRSVSIDRIGATSHLRQTMVTIHGTCVLLSGIGVLLRGESGRGKSDLALRLIDGGALLVADDRVVLQSEPGRLTASSPPALSGLLEVRGVGILPVPSAPSALVGLVVDLVSRPEVERLPEAETETLLGVALPRLGLCAFDASTPAKIRLAAASLCGGRLDRVPASLSAQPSPVTS</sequence>
<gene>
    <name evidence="2" type="ORF">SAMN02982917_3184</name>
</gene>
<dbReference type="AlphaFoldDB" id="A0A1X7G2Z9"/>
<feature type="domain" description="HPr kinase/phosphorylase C-terminal" evidence="1">
    <location>
        <begin position="34"/>
        <end position="111"/>
    </location>
</feature>
<evidence type="ECO:0000313" key="2">
    <source>
        <dbReference type="EMBL" id="SMF63142.1"/>
    </source>
</evidence>
<proteinExistence type="predicted"/>
<accession>A0A1X7G2Z9</accession>
<keyword evidence="2" id="KW-0808">Transferase</keyword>
<dbReference type="Gene3D" id="3.40.50.300">
    <property type="entry name" value="P-loop containing nucleotide triphosphate hydrolases"/>
    <property type="match status" value="1"/>
</dbReference>
<organism evidence="2 3">
    <name type="scientific">Azospirillum oryzae</name>
    <dbReference type="NCBI Taxonomy" id="286727"/>
    <lineage>
        <taxon>Bacteria</taxon>
        <taxon>Pseudomonadati</taxon>
        <taxon>Pseudomonadota</taxon>
        <taxon>Alphaproteobacteria</taxon>
        <taxon>Rhodospirillales</taxon>
        <taxon>Azospirillaceae</taxon>
        <taxon>Azospirillum</taxon>
    </lineage>
</organism>
<dbReference type="GO" id="GO:0006109">
    <property type="term" value="P:regulation of carbohydrate metabolic process"/>
    <property type="evidence" value="ECO:0007669"/>
    <property type="project" value="InterPro"/>
</dbReference>
<dbReference type="STRING" id="286727.SAMN02982917_3184"/>
<dbReference type="GO" id="GO:0005524">
    <property type="term" value="F:ATP binding"/>
    <property type="evidence" value="ECO:0007669"/>
    <property type="project" value="InterPro"/>
</dbReference>
<dbReference type="InterPro" id="IPR011104">
    <property type="entry name" value="Hpr_kin/Pase_C"/>
</dbReference>
<protein>
    <submittedName>
        <fullName evidence="2">Hpr(Ser) kinase/phosphatase</fullName>
    </submittedName>
</protein>
<dbReference type="SUPFAM" id="SSF53795">
    <property type="entry name" value="PEP carboxykinase-like"/>
    <property type="match status" value="1"/>
</dbReference>
<name>A0A1X7G2Z9_9PROT</name>
<evidence type="ECO:0000313" key="3">
    <source>
        <dbReference type="Proteomes" id="UP000192936"/>
    </source>
</evidence>
<dbReference type="CDD" id="cd01918">
    <property type="entry name" value="HprK_C"/>
    <property type="match status" value="1"/>
</dbReference>
<dbReference type="InterPro" id="IPR027417">
    <property type="entry name" value="P-loop_NTPase"/>
</dbReference>
<dbReference type="Proteomes" id="UP000192936">
    <property type="component" value="Unassembled WGS sequence"/>
</dbReference>
<dbReference type="PANTHER" id="PTHR30305:SF1">
    <property type="entry name" value="HPR KINASE_PHOSPHORYLASE"/>
    <property type="match status" value="1"/>
</dbReference>